<dbReference type="Gene3D" id="3.40.50.300">
    <property type="entry name" value="P-loop containing nucleotide triphosphate hydrolases"/>
    <property type="match status" value="1"/>
</dbReference>
<dbReference type="SUPFAM" id="SSF52540">
    <property type="entry name" value="P-loop containing nucleoside triphosphate hydrolases"/>
    <property type="match status" value="1"/>
</dbReference>
<dbReference type="EMBL" id="JPOX01000008">
    <property type="protein sequence ID" value="KFX49858.1"/>
    <property type="molecule type" value="Genomic_DNA"/>
</dbReference>
<reference evidence="2" key="1">
    <citation type="journal article" date="2014" name="PLoS Genet.">
        <title>Signature Gene Expression Reveals Novel Clues to the Molecular Mechanisms of Dimorphic Transition in Penicillium marneffei.</title>
        <authorList>
            <person name="Yang E."/>
            <person name="Wang G."/>
            <person name="Cai J."/>
            <person name="Woo P.C."/>
            <person name="Lau S.K."/>
            <person name="Yuen K.-Y."/>
            <person name="Chow W.-N."/>
            <person name="Lin X."/>
        </authorList>
    </citation>
    <scope>NUCLEOTIDE SEQUENCE [LARGE SCALE GENOMIC DNA]</scope>
    <source>
        <strain evidence="2">PM1</strain>
    </source>
</reference>
<accession>A0A093XX68</accession>
<dbReference type="PANTHER" id="PTHR46644">
    <property type="entry name" value="DNA REPAIR PROTEIN XRCC2"/>
    <property type="match status" value="1"/>
</dbReference>
<dbReference type="HOGENOM" id="CLU_046729_0_0_1"/>
<dbReference type="GO" id="GO:0000724">
    <property type="term" value="P:double-strand break repair via homologous recombination"/>
    <property type="evidence" value="ECO:0007669"/>
    <property type="project" value="InterPro"/>
</dbReference>
<dbReference type="InterPro" id="IPR027417">
    <property type="entry name" value="P-loop_NTPase"/>
</dbReference>
<dbReference type="GO" id="GO:0000400">
    <property type="term" value="F:four-way junction DNA binding"/>
    <property type="evidence" value="ECO:0007669"/>
    <property type="project" value="TreeGrafter"/>
</dbReference>
<feature type="compositionally biased region" description="Low complexity" evidence="1">
    <location>
        <begin position="291"/>
        <end position="301"/>
    </location>
</feature>
<evidence type="ECO:0000313" key="2">
    <source>
        <dbReference type="EMBL" id="KFX49858.1"/>
    </source>
</evidence>
<proteinExistence type="predicted"/>
<dbReference type="eggNOG" id="KOG2859">
    <property type="taxonomic scope" value="Eukaryota"/>
</dbReference>
<evidence type="ECO:0000256" key="1">
    <source>
        <dbReference type="SAM" id="MobiDB-lite"/>
    </source>
</evidence>
<sequence>MTTAAATLGQRLLDEIKEESLDELLHDLRNHFPSHKDDAFFGIKDLDELLNVFLGQQPSSGIEATTQNQYAHPQPMSSSGPKRRKPVIEISSPSSGGGKSQLVYYLIAMSVLPASFNGHKLDGRGGAVVLVDTDGRLDVQRLYDIIESVIQHALDGAETSGDATNELATLIRDTLQNIHIFRPQTSTSLLSTLKSLDTYLLDHPKTSSSRHLHGIFLDSASAFYWSDRLRDEIARTTEIGRPAAEIQQRREQRTSFYMSVLYHDIAAELRRLQGVFECGVVYTTWGITPRSSSSSSSSSSSALGGGGWHGNGIWQGPPTFKPHLPAPWNSTFPDLRLVVQRDHVRTYPATSTISEWERDAPIRQSVVQKGKFSAWVDTSNMSAWASGEAVLSALRKMPDNGGFPFWVRENGVFMDDLMDDVS</sequence>
<gene>
    <name evidence="2" type="ORF">GQ26_0080810</name>
</gene>
<organism evidence="2">
    <name type="scientific">Talaromyces marneffei PM1</name>
    <dbReference type="NCBI Taxonomy" id="1077442"/>
    <lineage>
        <taxon>Eukaryota</taxon>
        <taxon>Fungi</taxon>
        <taxon>Dikarya</taxon>
        <taxon>Ascomycota</taxon>
        <taxon>Pezizomycotina</taxon>
        <taxon>Eurotiomycetes</taxon>
        <taxon>Eurotiomycetidae</taxon>
        <taxon>Eurotiales</taxon>
        <taxon>Trichocomaceae</taxon>
        <taxon>Talaromyces</taxon>
        <taxon>Talaromyces sect. Talaromyces</taxon>
    </lineage>
</organism>
<dbReference type="AlphaFoldDB" id="A0A093XX68"/>
<protein>
    <submittedName>
        <fullName evidence="2">DNA repair protein XRCC2</fullName>
    </submittedName>
</protein>
<feature type="compositionally biased region" description="Polar residues" evidence="1">
    <location>
        <begin position="64"/>
        <end position="80"/>
    </location>
</feature>
<dbReference type="PANTHER" id="PTHR46644:SF2">
    <property type="entry name" value="DNA REPAIR PROTEIN XRCC2"/>
    <property type="match status" value="1"/>
</dbReference>
<dbReference type="GO" id="GO:0005815">
    <property type="term" value="C:microtubule organizing center"/>
    <property type="evidence" value="ECO:0007669"/>
    <property type="project" value="TreeGrafter"/>
</dbReference>
<dbReference type="GO" id="GO:0033063">
    <property type="term" value="C:Rad51B-Rad51C-Rad51D-XRCC2 complex"/>
    <property type="evidence" value="ECO:0007669"/>
    <property type="project" value="InterPro"/>
</dbReference>
<comment type="caution">
    <text evidence="2">The sequence shown here is derived from an EMBL/GenBank/DDBJ whole genome shotgun (WGS) entry which is preliminary data.</text>
</comment>
<dbReference type="GO" id="GO:0042148">
    <property type="term" value="P:DNA strand invasion"/>
    <property type="evidence" value="ECO:0007669"/>
    <property type="project" value="TreeGrafter"/>
</dbReference>
<dbReference type="CDD" id="cd19490">
    <property type="entry name" value="XRCC2"/>
    <property type="match status" value="1"/>
</dbReference>
<name>A0A093XX68_TALMA</name>
<feature type="region of interest" description="Disordered" evidence="1">
    <location>
        <begin position="288"/>
        <end position="308"/>
    </location>
</feature>
<feature type="region of interest" description="Disordered" evidence="1">
    <location>
        <begin position="64"/>
        <end position="98"/>
    </location>
</feature>
<dbReference type="InterPro" id="IPR030547">
    <property type="entry name" value="XRCC2"/>
</dbReference>
<dbReference type="GO" id="GO:0005657">
    <property type="term" value="C:replication fork"/>
    <property type="evidence" value="ECO:0007669"/>
    <property type="project" value="InterPro"/>
</dbReference>